<protein>
    <submittedName>
        <fullName evidence="1">Uncharacterized protein</fullName>
    </submittedName>
</protein>
<dbReference type="AlphaFoldDB" id="A0A124GNG8"/>
<dbReference type="EMBL" id="LKAM01000004">
    <property type="protein sequence ID" value="KUM48786.1"/>
    <property type="molecule type" value="Genomic_DNA"/>
</dbReference>
<proteinExistence type="predicted"/>
<sequence>MISFFRVTPSKLSLASLQMLTASTLSYFPKPLASHLPAASYQCIIYAHNHFLNLAQ</sequence>
<keyword evidence="1" id="KW-0496">Mitochondrion</keyword>
<name>A0A124GNG8_PICGL</name>
<organism evidence="1">
    <name type="scientific">Picea glauca</name>
    <name type="common">White spruce</name>
    <name type="synonym">Pinus glauca</name>
    <dbReference type="NCBI Taxonomy" id="3330"/>
    <lineage>
        <taxon>Eukaryota</taxon>
        <taxon>Viridiplantae</taxon>
        <taxon>Streptophyta</taxon>
        <taxon>Embryophyta</taxon>
        <taxon>Tracheophyta</taxon>
        <taxon>Spermatophyta</taxon>
        <taxon>Pinopsida</taxon>
        <taxon>Pinidae</taxon>
        <taxon>Conifers I</taxon>
        <taxon>Pinales</taxon>
        <taxon>Pinaceae</taxon>
        <taxon>Picea</taxon>
    </lineage>
</organism>
<accession>A0A124GNG8</accession>
<evidence type="ECO:0000313" key="1">
    <source>
        <dbReference type="EMBL" id="KUM48786.1"/>
    </source>
</evidence>
<reference evidence="1" key="1">
    <citation type="journal article" date="2015" name="Genome Biol. Evol.">
        <title>Organellar Genomes of White Spruce (Picea glauca): Assembly and Annotation.</title>
        <authorList>
            <person name="Jackman S.D."/>
            <person name="Warren R.L."/>
            <person name="Gibb E.A."/>
            <person name="Vandervalk B.P."/>
            <person name="Mohamadi H."/>
            <person name="Chu J."/>
            <person name="Raymond A."/>
            <person name="Pleasance S."/>
            <person name="Coope R."/>
            <person name="Wildung M.R."/>
            <person name="Ritland C.E."/>
            <person name="Bousquet J."/>
            <person name="Jones S.J."/>
            <person name="Bohlmann J."/>
            <person name="Birol I."/>
        </authorList>
    </citation>
    <scope>NUCLEOTIDE SEQUENCE [LARGE SCALE GENOMIC DNA]</scope>
    <source>
        <tissue evidence="1">Flushing bud</tissue>
    </source>
</reference>
<geneLocation type="mitochondrion" evidence="1"/>
<comment type="caution">
    <text evidence="1">The sequence shown here is derived from an EMBL/GenBank/DDBJ whole genome shotgun (WGS) entry which is preliminary data.</text>
</comment>
<gene>
    <name evidence="1" type="ORF">ABT39_MTgene4122</name>
</gene>